<evidence type="ECO:0000256" key="3">
    <source>
        <dbReference type="ARBA" id="ARBA00022729"/>
    </source>
</evidence>
<evidence type="ECO:0000256" key="2">
    <source>
        <dbReference type="ARBA" id="ARBA00006275"/>
    </source>
</evidence>
<protein>
    <submittedName>
        <fullName evidence="9">RagB/SusD domain-containing protein</fullName>
    </submittedName>
</protein>
<evidence type="ECO:0000256" key="1">
    <source>
        <dbReference type="ARBA" id="ARBA00004442"/>
    </source>
</evidence>
<dbReference type="HOGENOM" id="CLU_015553_1_4_10"/>
<dbReference type="STRING" id="743722.Sph21_2843"/>
<feature type="transmembrane region" description="Helical" evidence="6">
    <location>
        <begin position="12"/>
        <end position="32"/>
    </location>
</feature>
<dbReference type="InterPro" id="IPR011990">
    <property type="entry name" value="TPR-like_helical_dom_sf"/>
</dbReference>
<evidence type="ECO:0000259" key="8">
    <source>
        <dbReference type="Pfam" id="PF14322"/>
    </source>
</evidence>
<evidence type="ECO:0000259" key="7">
    <source>
        <dbReference type="Pfam" id="PF07980"/>
    </source>
</evidence>
<dbReference type="Gene3D" id="1.25.40.390">
    <property type="match status" value="1"/>
</dbReference>
<dbReference type="GO" id="GO:0009279">
    <property type="term" value="C:cell outer membrane"/>
    <property type="evidence" value="ECO:0007669"/>
    <property type="project" value="UniProtKB-SubCell"/>
</dbReference>
<evidence type="ECO:0000256" key="6">
    <source>
        <dbReference type="SAM" id="Phobius"/>
    </source>
</evidence>
<dbReference type="PATRIC" id="fig|743722.3.peg.3036"/>
<dbReference type="InterPro" id="IPR012944">
    <property type="entry name" value="SusD_RagB_dom"/>
</dbReference>
<dbReference type="PROSITE" id="PS51257">
    <property type="entry name" value="PROKAR_LIPOPROTEIN"/>
    <property type="match status" value="1"/>
</dbReference>
<dbReference type="KEGG" id="shg:Sph21_2843"/>
<dbReference type="SUPFAM" id="SSF48452">
    <property type="entry name" value="TPR-like"/>
    <property type="match status" value="1"/>
</dbReference>
<keyword evidence="6" id="KW-1133">Transmembrane helix</keyword>
<accession>F4C3K2</accession>
<feature type="domain" description="SusD-like N-terminal" evidence="8">
    <location>
        <begin position="53"/>
        <end position="228"/>
    </location>
</feature>
<sequence>MELHTKNKKMKTTYIIGFLTFFILMSCGDKFLSLSPKDTLTEENFYLNESDAQAGLNGAYGMLQREETFSNVRDAADVEWAIAGDMYEMDGSANRIELHTLAFPATNTILRDMYMGAYLGVSRANIVINKVSAMENIAEESKQLILGQAKFLRALFYYRLVTYWGGVPLITEILDASSNLEVSRASAEEVWALIESDLLAAKTALPKTWTGNNVGKATTGSALALLIKAALWQEKYEDAVGYGEELIQLGVHGLVPKFRDVFSEENENNEEILFSTQFRPSQDSEGNNLVKRTAPRGAPSEFTGGAAWSNFVPQQHWVNTFEKDDQGKIKDKRYWDVIIGPGEPHQNMPAFVMPNEVPTGWSKTGYIVTKYWEKPTINNSGINAPIMRFSEALLNYAEALNEIGRTSDAIVQINKVRERAGLDQLSAGLGKEETLDAIFKERRVEFIWEPTGGFSDLNRRGRFIDFIRKERPNINDLNVDQKPWLHTRPIVFPIPREAWDRNKALEQNPNYTF</sequence>
<dbReference type="eggNOG" id="COG0702">
    <property type="taxonomic scope" value="Bacteria"/>
</dbReference>
<organism evidence="9">
    <name type="scientific">Sphingobacterium sp. (strain 21)</name>
    <dbReference type="NCBI Taxonomy" id="743722"/>
    <lineage>
        <taxon>Bacteria</taxon>
        <taxon>Pseudomonadati</taxon>
        <taxon>Bacteroidota</taxon>
        <taxon>Sphingobacteriia</taxon>
        <taxon>Sphingobacteriales</taxon>
        <taxon>Sphingobacteriaceae</taxon>
        <taxon>Sphingobacterium</taxon>
    </lineage>
</organism>
<gene>
    <name evidence="9" type="ordered locus">Sph21_2843</name>
</gene>
<proteinExistence type="inferred from homology"/>
<dbReference type="Pfam" id="PF14322">
    <property type="entry name" value="SusD-like_3"/>
    <property type="match status" value="1"/>
</dbReference>
<keyword evidence="5" id="KW-0998">Cell outer membrane</keyword>
<dbReference type="EMBL" id="CP002584">
    <property type="protein sequence ID" value="ADZ79390.1"/>
    <property type="molecule type" value="Genomic_DNA"/>
</dbReference>
<keyword evidence="3" id="KW-0732">Signal</keyword>
<dbReference type="InterPro" id="IPR033985">
    <property type="entry name" value="SusD-like_N"/>
</dbReference>
<dbReference type="Pfam" id="PF07980">
    <property type="entry name" value="SusD_RagB"/>
    <property type="match status" value="1"/>
</dbReference>
<evidence type="ECO:0000256" key="5">
    <source>
        <dbReference type="ARBA" id="ARBA00023237"/>
    </source>
</evidence>
<comment type="subcellular location">
    <subcellularLocation>
        <location evidence="1">Cell outer membrane</location>
    </subcellularLocation>
</comment>
<keyword evidence="4 6" id="KW-0472">Membrane</keyword>
<reference evidence="9" key="1">
    <citation type="submission" date="2011-03" db="EMBL/GenBank/DDBJ databases">
        <title>Complete sequence of Sphingobacterium sp. 21.</title>
        <authorList>
            <consortium name="US DOE Joint Genome Institute"/>
            <person name="Lucas S."/>
            <person name="Copeland A."/>
            <person name="Lapidus A."/>
            <person name="Cheng J.-F."/>
            <person name="Goodwin L."/>
            <person name="Pitluck S."/>
            <person name="Davenport K."/>
            <person name="Detter J.C."/>
            <person name="Han C."/>
            <person name="Tapia R."/>
            <person name="Land M."/>
            <person name="Hauser L."/>
            <person name="Kyrpides N."/>
            <person name="Ivanova N."/>
            <person name="Ovchinnikova G."/>
            <person name="Pagani I."/>
            <person name="Siebers A.K."/>
            <person name="Allgaier M."/>
            <person name="Thelen M.P."/>
            <person name="Hugenholtz P."/>
            <person name="Woyke T."/>
        </authorList>
    </citation>
    <scope>NUCLEOTIDE SEQUENCE</scope>
    <source>
        <strain evidence="9">21</strain>
    </source>
</reference>
<evidence type="ECO:0000256" key="4">
    <source>
        <dbReference type="ARBA" id="ARBA00023136"/>
    </source>
</evidence>
<dbReference type="AlphaFoldDB" id="F4C3K2"/>
<comment type="similarity">
    <text evidence="2">Belongs to the SusD family.</text>
</comment>
<feature type="domain" description="RagB/SusD" evidence="7">
    <location>
        <begin position="271"/>
        <end position="511"/>
    </location>
</feature>
<keyword evidence="6" id="KW-0812">Transmembrane</keyword>
<name>F4C3K2_SPHS2</name>
<evidence type="ECO:0000313" key="9">
    <source>
        <dbReference type="EMBL" id="ADZ79390.1"/>
    </source>
</evidence>